<keyword evidence="1" id="KW-0472">Membrane</keyword>
<accession>X1US22</accession>
<name>X1US22_9ZZZZ</name>
<feature type="non-terminal residue" evidence="2">
    <location>
        <position position="71"/>
    </location>
</feature>
<dbReference type="AlphaFoldDB" id="X1US22"/>
<protein>
    <submittedName>
        <fullName evidence="2">Uncharacterized protein</fullName>
    </submittedName>
</protein>
<keyword evidence="1" id="KW-1133">Transmembrane helix</keyword>
<sequence length="71" mass="8332">MDITKVVIENWPKTNYLSTYILIIIAMIALGISIYSIYITRKIFVESHRPYVWASNYISKYYAPLVVAYHV</sequence>
<dbReference type="EMBL" id="BARW01042110">
    <property type="protein sequence ID" value="GAJ20303.1"/>
    <property type="molecule type" value="Genomic_DNA"/>
</dbReference>
<reference evidence="2" key="1">
    <citation type="journal article" date="2014" name="Front. Microbiol.">
        <title>High frequency of phylogenetically diverse reductive dehalogenase-homologous genes in deep subseafloor sedimentary metagenomes.</title>
        <authorList>
            <person name="Kawai M."/>
            <person name="Futagami T."/>
            <person name="Toyoda A."/>
            <person name="Takaki Y."/>
            <person name="Nishi S."/>
            <person name="Hori S."/>
            <person name="Arai W."/>
            <person name="Tsubouchi T."/>
            <person name="Morono Y."/>
            <person name="Uchiyama I."/>
            <person name="Ito T."/>
            <person name="Fujiyama A."/>
            <person name="Inagaki F."/>
            <person name="Takami H."/>
        </authorList>
    </citation>
    <scope>NUCLEOTIDE SEQUENCE</scope>
    <source>
        <strain evidence="2">Expedition CK06-06</strain>
    </source>
</reference>
<keyword evidence="1" id="KW-0812">Transmembrane</keyword>
<gene>
    <name evidence="2" type="ORF">S12H4_62628</name>
</gene>
<feature type="transmembrane region" description="Helical" evidence="1">
    <location>
        <begin position="20"/>
        <end position="39"/>
    </location>
</feature>
<evidence type="ECO:0000256" key="1">
    <source>
        <dbReference type="SAM" id="Phobius"/>
    </source>
</evidence>
<comment type="caution">
    <text evidence="2">The sequence shown here is derived from an EMBL/GenBank/DDBJ whole genome shotgun (WGS) entry which is preliminary data.</text>
</comment>
<proteinExistence type="predicted"/>
<evidence type="ECO:0000313" key="2">
    <source>
        <dbReference type="EMBL" id="GAJ20303.1"/>
    </source>
</evidence>
<organism evidence="2">
    <name type="scientific">marine sediment metagenome</name>
    <dbReference type="NCBI Taxonomy" id="412755"/>
    <lineage>
        <taxon>unclassified sequences</taxon>
        <taxon>metagenomes</taxon>
        <taxon>ecological metagenomes</taxon>
    </lineage>
</organism>